<dbReference type="Proteomes" id="UP000789702">
    <property type="component" value="Unassembled WGS sequence"/>
</dbReference>
<gene>
    <name evidence="1" type="ORF">DHETER_LOCUS9416</name>
</gene>
<organism evidence="1 2">
    <name type="scientific">Dentiscutata heterogama</name>
    <dbReference type="NCBI Taxonomy" id="1316150"/>
    <lineage>
        <taxon>Eukaryota</taxon>
        <taxon>Fungi</taxon>
        <taxon>Fungi incertae sedis</taxon>
        <taxon>Mucoromycota</taxon>
        <taxon>Glomeromycotina</taxon>
        <taxon>Glomeromycetes</taxon>
        <taxon>Diversisporales</taxon>
        <taxon>Gigasporaceae</taxon>
        <taxon>Dentiscutata</taxon>
    </lineage>
</organism>
<comment type="caution">
    <text evidence="1">The sequence shown here is derived from an EMBL/GenBank/DDBJ whole genome shotgun (WGS) entry which is preliminary data.</text>
</comment>
<protein>
    <submittedName>
        <fullName evidence="1">3087_t:CDS:1</fullName>
    </submittedName>
</protein>
<evidence type="ECO:0000313" key="1">
    <source>
        <dbReference type="EMBL" id="CAG8653605.1"/>
    </source>
</evidence>
<name>A0ACA9NJB9_9GLOM</name>
<feature type="non-terminal residue" evidence="1">
    <location>
        <position position="194"/>
    </location>
</feature>
<keyword evidence="2" id="KW-1185">Reference proteome</keyword>
<accession>A0ACA9NJB9</accession>
<proteinExistence type="predicted"/>
<dbReference type="EMBL" id="CAJVPU010016514">
    <property type="protein sequence ID" value="CAG8653605.1"/>
    <property type="molecule type" value="Genomic_DNA"/>
</dbReference>
<reference evidence="1" key="1">
    <citation type="submission" date="2021-06" db="EMBL/GenBank/DDBJ databases">
        <authorList>
            <person name="Kallberg Y."/>
            <person name="Tangrot J."/>
            <person name="Rosling A."/>
        </authorList>
    </citation>
    <scope>NUCLEOTIDE SEQUENCE</scope>
    <source>
        <strain evidence="1">IL203A</strain>
    </source>
</reference>
<feature type="non-terminal residue" evidence="1">
    <location>
        <position position="1"/>
    </location>
</feature>
<evidence type="ECO:0000313" key="2">
    <source>
        <dbReference type="Proteomes" id="UP000789702"/>
    </source>
</evidence>
<sequence>YKLSLLNGDYIFVEELHIYQIGNGSRYKYSILNNTHDLDEWKKRGYEDDFEYWFEKDDGRFDWYYITLFYNDKPCSLDGFKLHYGTDEYDGYEYSITKNSNRTESFLIKSDARLYFKNNLLYKFYWNRYQLNDFRSKDGKICIYLILNNRIFNLTNDFKCKFIKREVYQTIDIDKSDIAFFDDKIFEEIKSEND</sequence>